<accession>A0A6M0S836</accession>
<organism evidence="1 2">
    <name type="scientific">Adonisia turfae CCMR0082</name>
    <dbReference type="NCBI Taxonomy" id="2304604"/>
    <lineage>
        <taxon>Bacteria</taxon>
        <taxon>Bacillati</taxon>
        <taxon>Cyanobacteriota</taxon>
        <taxon>Adonisia</taxon>
        <taxon>Adonisia turfae</taxon>
    </lineage>
</organism>
<evidence type="ECO:0000313" key="1">
    <source>
        <dbReference type="EMBL" id="NEZ64654.1"/>
    </source>
</evidence>
<name>A0A6M0S836_9CYAN</name>
<dbReference type="Pfam" id="PF06282">
    <property type="entry name" value="DUF1036"/>
    <property type="match status" value="1"/>
</dbReference>
<protein>
    <submittedName>
        <fullName evidence="1">DUF1036 domain-containing protein</fullName>
    </submittedName>
</protein>
<reference evidence="1 2" key="1">
    <citation type="journal article" date="2020" name="Microb. Ecol.">
        <title>Ecogenomics of the Marine Benthic Filamentous Cyanobacterium Adonisia.</title>
        <authorList>
            <person name="Walter J.M."/>
            <person name="Coutinho F.H."/>
            <person name="Leomil L."/>
            <person name="Hargreaves P.I."/>
            <person name="Campeao M.E."/>
            <person name="Vieira V.V."/>
            <person name="Silva B.S."/>
            <person name="Fistarol G.O."/>
            <person name="Salomon P.S."/>
            <person name="Sawabe T."/>
            <person name="Mino S."/>
            <person name="Hosokawa M."/>
            <person name="Miyashita H."/>
            <person name="Maruyama F."/>
            <person name="van Verk M.C."/>
            <person name="Dutilh B.E."/>
            <person name="Thompson C.C."/>
            <person name="Thompson F.L."/>
        </authorList>
    </citation>
    <scope>NUCLEOTIDE SEQUENCE [LARGE SCALE GENOMIC DNA]</scope>
    <source>
        <strain evidence="1 2">CCMR0082</strain>
    </source>
</reference>
<dbReference type="AlphaFoldDB" id="A0A6M0S836"/>
<dbReference type="InterPro" id="IPR009380">
    <property type="entry name" value="DUF1036"/>
</dbReference>
<gene>
    <name evidence="1" type="ORF">D0962_17980</name>
</gene>
<evidence type="ECO:0000313" key="2">
    <source>
        <dbReference type="Proteomes" id="UP000473574"/>
    </source>
</evidence>
<dbReference type="Proteomes" id="UP000473574">
    <property type="component" value="Unassembled WGS sequence"/>
</dbReference>
<proteinExistence type="predicted"/>
<dbReference type="EMBL" id="QZCE01000002">
    <property type="protein sequence ID" value="NEZ64654.1"/>
    <property type="molecule type" value="Genomic_DNA"/>
</dbReference>
<sequence length="211" mass="24172">MPKFCQGQGRRPSKLFFFLYRRNSMNSLFSEQISRIARRAMISGATFLSPLLLLNLGHQSPALAGRSNQYFGSACNGTEETLYLTIGVRPTTCGRRGCTKQYVPIVTEGWWIISPRSCESFYIDTAYKNKYARGERFVSAYTASHRWEGSHNLCVRNSAFTMQGERGYEDCYQSNGYQRGFRKISRNLHVSFQPRNGRTYGAPEYQFLLAN</sequence>
<comment type="caution">
    <text evidence="1">The sequence shown here is derived from an EMBL/GenBank/DDBJ whole genome shotgun (WGS) entry which is preliminary data.</text>
</comment>